<comment type="similarity">
    <text evidence="1 2">Belongs to the pyrroline-5-carboxylate reductase family.</text>
</comment>
<dbReference type="GO" id="GO:0055129">
    <property type="term" value="P:L-proline biosynthetic process"/>
    <property type="evidence" value="ECO:0007669"/>
    <property type="project" value="UniProtKB-UniRule"/>
</dbReference>
<evidence type="ECO:0000313" key="5">
    <source>
        <dbReference type="EMBL" id="KSU48404.1"/>
    </source>
</evidence>
<proteinExistence type="inferred from homology"/>
<feature type="domain" description="Pyrroline-5-carboxylate reductase dimerisation" evidence="4">
    <location>
        <begin position="153"/>
        <end position="256"/>
    </location>
</feature>
<dbReference type="SUPFAM" id="SSF48179">
    <property type="entry name" value="6-phosphogluconate dehydrogenase C-terminal domain-like"/>
    <property type="match status" value="1"/>
</dbReference>
<dbReference type="EC" id="1.5.1.2" evidence="2"/>
<dbReference type="RefSeq" id="WP_035395586.1">
    <property type="nucleotide sequence ID" value="NZ_FMYN01000004.1"/>
</dbReference>
<accession>A0A0V8GDN9</accession>
<dbReference type="SUPFAM" id="SSF51735">
    <property type="entry name" value="NAD(P)-binding Rossmann-fold domains"/>
    <property type="match status" value="1"/>
</dbReference>
<evidence type="ECO:0000256" key="1">
    <source>
        <dbReference type="ARBA" id="ARBA00005525"/>
    </source>
</evidence>
<dbReference type="OrthoDB" id="9805754at2"/>
<evidence type="ECO:0000313" key="6">
    <source>
        <dbReference type="Proteomes" id="UP000053797"/>
    </source>
</evidence>
<feature type="domain" description="Pyrroline-5-carboxylate reductase catalytic N-terminal" evidence="3">
    <location>
        <begin position="4"/>
        <end position="91"/>
    </location>
</feature>
<comment type="catalytic activity">
    <reaction evidence="2">
        <text>L-proline + NAD(+) = (S)-1-pyrroline-5-carboxylate + NADH + 2 H(+)</text>
        <dbReference type="Rhea" id="RHEA:14105"/>
        <dbReference type="ChEBI" id="CHEBI:15378"/>
        <dbReference type="ChEBI" id="CHEBI:17388"/>
        <dbReference type="ChEBI" id="CHEBI:57540"/>
        <dbReference type="ChEBI" id="CHEBI:57945"/>
        <dbReference type="ChEBI" id="CHEBI:60039"/>
        <dbReference type="EC" id="1.5.1.2"/>
    </reaction>
</comment>
<keyword evidence="2" id="KW-0028">Amino-acid biosynthesis</keyword>
<keyword evidence="2" id="KW-0521">NADP</keyword>
<dbReference type="EMBL" id="LNQL01000004">
    <property type="protein sequence ID" value="KSU48404.1"/>
    <property type="molecule type" value="Genomic_DNA"/>
</dbReference>
<gene>
    <name evidence="2" type="primary">proC</name>
    <name evidence="5" type="ORF">AS033_12340</name>
</gene>
<keyword evidence="2" id="KW-0560">Oxidoreductase</keyword>
<dbReference type="Proteomes" id="UP000053797">
    <property type="component" value="Unassembled WGS sequence"/>
</dbReference>
<dbReference type="PIRSF" id="PIRSF000193">
    <property type="entry name" value="Pyrrol-5-carb_rd"/>
    <property type="match status" value="1"/>
</dbReference>
<evidence type="ECO:0000259" key="4">
    <source>
        <dbReference type="Pfam" id="PF14748"/>
    </source>
</evidence>
<comment type="catalytic activity">
    <reaction evidence="2">
        <text>L-proline + NADP(+) = (S)-1-pyrroline-5-carboxylate + NADPH + 2 H(+)</text>
        <dbReference type="Rhea" id="RHEA:14109"/>
        <dbReference type="ChEBI" id="CHEBI:15378"/>
        <dbReference type="ChEBI" id="CHEBI:17388"/>
        <dbReference type="ChEBI" id="CHEBI:57783"/>
        <dbReference type="ChEBI" id="CHEBI:58349"/>
        <dbReference type="ChEBI" id="CHEBI:60039"/>
        <dbReference type="EC" id="1.5.1.2"/>
    </reaction>
</comment>
<dbReference type="Gene3D" id="1.10.3730.10">
    <property type="entry name" value="ProC C-terminal domain-like"/>
    <property type="match status" value="1"/>
</dbReference>
<evidence type="ECO:0000256" key="2">
    <source>
        <dbReference type="HAMAP-Rule" id="MF_01925"/>
    </source>
</evidence>
<dbReference type="InterPro" id="IPR000304">
    <property type="entry name" value="Pyrroline-COOH_reductase"/>
</dbReference>
<dbReference type="PANTHER" id="PTHR11645:SF49">
    <property type="entry name" value="PYRROLINE-5-CARBOXYLATE REDUCTASE 1"/>
    <property type="match status" value="1"/>
</dbReference>
<dbReference type="GO" id="GO:0004735">
    <property type="term" value="F:pyrroline-5-carboxylate reductase activity"/>
    <property type="evidence" value="ECO:0007669"/>
    <property type="project" value="UniProtKB-UniRule"/>
</dbReference>
<keyword evidence="2" id="KW-0963">Cytoplasm</keyword>
<evidence type="ECO:0000259" key="3">
    <source>
        <dbReference type="Pfam" id="PF03807"/>
    </source>
</evidence>
<dbReference type="InterPro" id="IPR008927">
    <property type="entry name" value="6-PGluconate_DH-like_C_sf"/>
</dbReference>
<keyword evidence="2" id="KW-0641">Proline biosynthesis</keyword>
<organism evidence="5 6">
    <name type="scientific">Exiguobacterium indicum</name>
    <dbReference type="NCBI Taxonomy" id="296995"/>
    <lineage>
        <taxon>Bacteria</taxon>
        <taxon>Bacillati</taxon>
        <taxon>Bacillota</taxon>
        <taxon>Bacilli</taxon>
        <taxon>Bacillales</taxon>
        <taxon>Bacillales Family XII. Incertae Sedis</taxon>
        <taxon>Exiguobacterium</taxon>
    </lineage>
</organism>
<protein>
    <recommendedName>
        <fullName evidence="2">Pyrroline-5-carboxylate reductase</fullName>
        <shortName evidence="2">P5C reductase</shortName>
        <shortName evidence="2">P5CR</shortName>
        <ecNumber evidence="2">1.5.1.2</ecNumber>
    </recommendedName>
    <alternativeName>
        <fullName evidence="2">PCA reductase</fullName>
    </alternativeName>
</protein>
<name>A0A0V8GDN9_9BACL</name>
<comment type="function">
    <text evidence="2">Catalyzes the reduction of 1-pyrroline-5-carboxylate (PCA) to L-proline.</text>
</comment>
<dbReference type="Gene3D" id="3.40.50.720">
    <property type="entry name" value="NAD(P)-binding Rossmann-like Domain"/>
    <property type="match status" value="1"/>
</dbReference>
<reference evidence="5 6" key="1">
    <citation type="journal article" date="2015" name="Int. J. Syst. Evol. Microbiol.">
        <title>Exiguobacterium enclense sp. nov., isolated from sediment.</title>
        <authorList>
            <person name="Dastager S.G."/>
            <person name="Mawlankar R."/>
            <person name="Sonalkar V.V."/>
            <person name="Thorat M.N."/>
            <person name="Mual P."/>
            <person name="Verma A."/>
            <person name="Krishnamurthi S."/>
            <person name="Tang S.K."/>
            <person name="Li W.J."/>
        </authorList>
    </citation>
    <scope>NUCLEOTIDE SEQUENCE [LARGE SCALE GENOMIC DNA]</scope>
    <source>
        <strain evidence="5 6">NIO-1109</strain>
    </source>
</reference>
<dbReference type="Pfam" id="PF03807">
    <property type="entry name" value="F420_oxidored"/>
    <property type="match status" value="1"/>
</dbReference>
<dbReference type="InterPro" id="IPR028939">
    <property type="entry name" value="P5C_Rdtase_cat_N"/>
</dbReference>
<dbReference type="HAMAP" id="MF_01925">
    <property type="entry name" value="P5C_reductase"/>
    <property type="match status" value="1"/>
</dbReference>
<comment type="pathway">
    <text evidence="2">Amino-acid biosynthesis; L-proline biosynthesis; L-proline from L-glutamate 5-semialdehyde: step 1/1.</text>
</comment>
<dbReference type="InterPro" id="IPR036291">
    <property type="entry name" value="NAD(P)-bd_dom_sf"/>
</dbReference>
<dbReference type="AlphaFoldDB" id="A0A0V8GDN9"/>
<comment type="subcellular location">
    <subcellularLocation>
        <location evidence="2">Cytoplasm</location>
    </subcellularLocation>
</comment>
<dbReference type="Pfam" id="PF14748">
    <property type="entry name" value="P5CR_dimer"/>
    <property type="match status" value="1"/>
</dbReference>
<dbReference type="PANTHER" id="PTHR11645">
    <property type="entry name" value="PYRROLINE-5-CARBOXYLATE REDUCTASE"/>
    <property type="match status" value="1"/>
</dbReference>
<dbReference type="GO" id="GO:0005737">
    <property type="term" value="C:cytoplasm"/>
    <property type="evidence" value="ECO:0007669"/>
    <property type="project" value="UniProtKB-SubCell"/>
</dbReference>
<dbReference type="InterPro" id="IPR029036">
    <property type="entry name" value="P5CR_dimer"/>
</dbReference>
<comment type="caution">
    <text evidence="5">The sequence shown here is derived from an EMBL/GenBank/DDBJ whole genome shotgun (WGS) entry which is preliminary data.</text>
</comment>
<dbReference type="UniPathway" id="UPA00098">
    <property type="reaction ID" value="UER00361"/>
</dbReference>
<sequence>MKLLIVGAGAMSEALVQGWVASGFAREDITMTNRSGGIRLTEVAARHGVQTVEQEDVSLYDLVMLGMQPDGVLDYVANQQWTNQTIVSIAAHITPYEIEQLAKRPTVAAMPNTPVAHRLGMTGLWFGSRVNEEIRSVVEALFGRVGEIAEANESTMPAFMAAAGCSPAFFYEIVAGMVPVLTDAGFEEENARRIVAQAMKGSAEILMRSDASTDRLIADVAAPGGPTDRGVQVLREHHLFDTMQAALRESAREADE</sequence>